<accession>A0A653DRI8</accession>
<protein>
    <submittedName>
        <fullName evidence="2">Uncharacterized protein</fullName>
    </submittedName>
</protein>
<name>A0A653DRI8_CALMS</name>
<evidence type="ECO:0000256" key="1">
    <source>
        <dbReference type="SAM" id="MobiDB-lite"/>
    </source>
</evidence>
<gene>
    <name evidence="2" type="ORF">CALMAC_LOCUS19824</name>
</gene>
<proteinExistence type="predicted"/>
<keyword evidence="3" id="KW-1185">Reference proteome</keyword>
<sequence length="64" mass="7464">MRVHLTEGTCRRGRSRSSQTCRRGRSRSSQVCFFVLDFSKSTTGIQSQRTIFHSQFSYQMKVDI</sequence>
<feature type="non-terminal residue" evidence="2">
    <location>
        <position position="64"/>
    </location>
</feature>
<dbReference type="AlphaFoldDB" id="A0A653DRI8"/>
<dbReference type="EMBL" id="CAACVG010014166">
    <property type="protein sequence ID" value="VEN62814.1"/>
    <property type="molecule type" value="Genomic_DNA"/>
</dbReference>
<organism evidence="2 3">
    <name type="scientific">Callosobruchus maculatus</name>
    <name type="common">Southern cowpea weevil</name>
    <name type="synonym">Pulse bruchid</name>
    <dbReference type="NCBI Taxonomy" id="64391"/>
    <lineage>
        <taxon>Eukaryota</taxon>
        <taxon>Metazoa</taxon>
        <taxon>Ecdysozoa</taxon>
        <taxon>Arthropoda</taxon>
        <taxon>Hexapoda</taxon>
        <taxon>Insecta</taxon>
        <taxon>Pterygota</taxon>
        <taxon>Neoptera</taxon>
        <taxon>Endopterygota</taxon>
        <taxon>Coleoptera</taxon>
        <taxon>Polyphaga</taxon>
        <taxon>Cucujiformia</taxon>
        <taxon>Chrysomeloidea</taxon>
        <taxon>Chrysomelidae</taxon>
        <taxon>Bruchinae</taxon>
        <taxon>Bruchini</taxon>
        <taxon>Callosobruchus</taxon>
    </lineage>
</organism>
<dbReference type="Proteomes" id="UP000410492">
    <property type="component" value="Unassembled WGS sequence"/>
</dbReference>
<evidence type="ECO:0000313" key="3">
    <source>
        <dbReference type="Proteomes" id="UP000410492"/>
    </source>
</evidence>
<reference evidence="2 3" key="1">
    <citation type="submission" date="2019-01" db="EMBL/GenBank/DDBJ databases">
        <authorList>
            <person name="Sayadi A."/>
        </authorList>
    </citation>
    <scope>NUCLEOTIDE SEQUENCE [LARGE SCALE GENOMIC DNA]</scope>
</reference>
<feature type="region of interest" description="Disordered" evidence="1">
    <location>
        <begin position="1"/>
        <end position="22"/>
    </location>
</feature>
<evidence type="ECO:0000313" key="2">
    <source>
        <dbReference type="EMBL" id="VEN62814.1"/>
    </source>
</evidence>